<evidence type="ECO:0000256" key="1">
    <source>
        <dbReference type="SAM" id="MobiDB-lite"/>
    </source>
</evidence>
<gene>
    <name evidence="5" type="ORF">G6045_22640</name>
</gene>
<dbReference type="EMBL" id="JAAKZW010000102">
    <property type="protein sequence ID" value="NGO78437.1"/>
    <property type="molecule type" value="Genomic_DNA"/>
</dbReference>
<comment type="caution">
    <text evidence="5">The sequence shown here is derived from an EMBL/GenBank/DDBJ whole genome shotgun (WGS) entry which is preliminary data.</text>
</comment>
<keyword evidence="3" id="KW-0732">Signal</keyword>
<proteinExistence type="predicted"/>
<dbReference type="InterPro" id="IPR007110">
    <property type="entry name" value="Ig-like_dom"/>
</dbReference>
<keyword evidence="6" id="KW-1185">Reference proteome</keyword>
<dbReference type="InterPro" id="IPR036179">
    <property type="entry name" value="Ig-like_dom_sf"/>
</dbReference>
<protein>
    <submittedName>
        <fullName evidence="5">Immunoglobulin I-set domain protein</fullName>
    </submittedName>
</protein>
<feature type="signal peptide" evidence="3">
    <location>
        <begin position="1"/>
        <end position="44"/>
    </location>
</feature>
<dbReference type="Gene3D" id="2.60.40.230">
    <property type="entry name" value="Neocarzinostatin-like"/>
    <property type="match status" value="2"/>
</dbReference>
<keyword evidence="2" id="KW-1133">Transmembrane helix</keyword>
<feature type="compositionally biased region" description="Gly residues" evidence="1">
    <location>
        <begin position="628"/>
        <end position="640"/>
    </location>
</feature>
<dbReference type="PROSITE" id="PS50835">
    <property type="entry name" value="IG_LIKE"/>
    <property type="match status" value="1"/>
</dbReference>
<feature type="chain" id="PRO_5026329468" evidence="3">
    <location>
        <begin position="45"/>
        <end position="867"/>
    </location>
</feature>
<dbReference type="SUPFAM" id="SSF75011">
    <property type="entry name" value="3-carboxy-cis,cis-mucoante lactonizing enzyme"/>
    <property type="match status" value="1"/>
</dbReference>
<feature type="transmembrane region" description="Helical" evidence="2">
    <location>
        <begin position="836"/>
        <end position="856"/>
    </location>
</feature>
<name>A0A6G4XNP5_9ACTN</name>
<dbReference type="InterPro" id="IPR013783">
    <property type="entry name" value="Ig-like_fold"/>
</dbReference>
<feature type="domain" description="Ig-like" evidence="4">
    <location>
        <begin position="534"/>
        <end position="620"/>
    </location>
</feature>
<dbReference type="SUPFAM" id="SSF49319">
    <property type="entry name" value="Actinoxanthin-like"/>
    <property type="match status" value="2"/>
</dbReference>
<evidence type="ECO:0000259" key="4">
    <source>
        <dbReference type="PROSITE" id="PS50835"/>
    </source>
</evidence>
<feature type="region of interest" description="Disordered" evidence="1">
    <location>
        <begin position="783"/>
        <end position="832"/>
    </location>
</feature>
<keyword evidence="2" id="KW-0472">Membrane</keyword>
<evidence type="ECO:0000313" key="5">
    <source>
        <dbReference type="EMBL" id="NGO78437.1"/>
    </source>
</evidence>
<dbReference type="GO" id="GO:0005975">
    <property type="term" value="P:carbohydrate metabolic process"/>
    <property type="evidence" value="ECO:0007669"/>
    <property type="project" value="UniProtKB-ARBA"/>
</dbReference>
<dbReference type="AlphaFoldDB" id="A0A6G4XNP5"/>
<keyword evidence="2" id="KW-0812">Transmembrane</keyword>
<dbReference type="SUPFAM" id="SSF48726">
    <property type="entry name" value="Immunoglobulin"/>
    <property type="match status" value="1"/>
</dbReference>
<dbReference type="RefSeq" id="WP_165333888.1">
    <property type="nucleotide sequence ID" value="NZ_JAAKZW010000102.1"/>
</dbReference>
<accession>A0A6G4XNP5</accession>
<dbReference type="InterPro" id="IPR027273">
    <property type="entry name" value="Neocarzinostatin-like"/>
</dbReference>
<feature type="compositionally biased region" description="Gly residues" evidence="1">
    <location>
        <begin position="788"/>
        <end position="828"/>
    </location>
</feature>
<feature type="region of interest" description="Disordered" evidence="1">
    <location>
        <begin position="620"/>
        <end position="656"/>
    </location>
</feature>
<dbReference type="InterPro" id="IPR013098">
    <property type="entry name" value="Ig_I-set"/>
</dbReference>
<sequence>MTSISVPTGRRTNRRRRTAAALTAAALVLGGSVAGLTLSGPASAADSAETGLGRSGQKLTVAKSADLDPAGETVHVTGEGYDESKGIYVAFCKDNGDDRVPSPCVGGAATSGGAKSSAWIVPEGDSNAGELATEYGANGSFAVDLELKAKDSGLDCTKVTCSVITRVDHRAAGDRSQDVRIPVTFKGAGPVDPGEGVDVPEGTVSYKADDTFRTKTAGVPRDLLVHPESKKLYVGSDNVPDTADVNESGLYVLDPATGAVKDHIQKGPRANGDIKEMTVYRFAGPLAGDGVVFQYFVRGLGTAKDGDENASGVWLPGTTVHDVGAGPSAGTTLIAQGSKLSEVETATGVVRRTLTLPGGSQFAFDKERKAVWFADGGASGNKRVYRVNTDTFEVDKTIDVPATGEHERFIEVDPATGSVWYSHGTDVHVLSKDGELIGKVAGDGVDFPQDAAFSGDRAAVAWRDPHPSNNPAADSTDSVMTYDTGKLTEISQPITFPFVSAATSTSVEATDGGAVLYVGDPAGTVTRYVRQTSPKVTQAPQDLSVESGDAVTLTATAEGEPEPAVQWQVSPDGGQTWKNVEGARGNTLDFAAKAAQDGYRYRAEFKNAAGTTRTAAATLTVNAESASGGSGDGGTTGGSSGEEPNGTGTATGPEGQELTVTPVHELAAEDQKIKVSGTGYDDGKGIYLALCVDNGAGEVPTPCVGGADMTGKGGASAWINSDPPAGYEDATVPFGADGSFEVELTVDAEDEYTDCTKTRCAVVTRADHTAAADRSADVRVPVDFKDGVGSGSGGSDSAGGSGSTGGSDSTGGSSAGSVGGTGTGGSGSGSLASTGATVASLAGAAALLVAGGWYAVRRARGEADSAA</sequence>
<dbReference type="Proteomes" id="UP000481109">
    <property type="component" value="Unassembled WGS sequence"/>
</dbReference>
<evidence type="ECO:0000256" key="3">
    <source>
        <dbReference type="SAM" id="SignalP"/>
    </source>
</evidence>
<dbReference type="Pfam" id="PF07679">
    <property type="entry name" value="I-set"/>
    <property type="match status" value="1"/>
</dbReference>
<evidence type="ECO:0000256" key="2">
    <source>
        <dbReference type="SAM" id="Phobius"/>
    </source>
</evidence>
<organism evidence="5 6">
    <name type="scientific">Streptomyces mesophilus</name>
    <dbReference type="NCBI Taxonomy" id="1775132"/>
    <lineage>
        <taxon>Bacteria</taxon>
        <taxon>Bacillati</taxon>
        <taxon>Actinomycetota</taxon>
        <taxon>Actinomycetes</taxon>
        <taxon>Kitasatosporales</taxon>
        <taxon>Streptomycetaceae</taxon>
        <taxon>Streptomyces</taxon>
    </lineage>
</organism>
<evidence type="ECO:0000313" key="6">
    <source>
        <dbReference type="Proteomes" id="UP000481109"/>
    </source>
</evidence>
<dbReference type="Gene3D" id="2.60.40.10">
    <property type="entry name" value="Immunoglobulins"/>
    <property type="match status" value="1"/>
</dbReference>
<reference evidence="5 6" key="1">
    <citation type="submission" date="2020-02" db="EMBL/GenBank/DDBJ databases">
        <title>Whole-genome analyses of novel actinobacteria.</title>
        <authorList>
            <person name="Sahin N."/>
            <person name="Tokatli A."/>
        </authorList>
    </citation>
    <scope>NUCLEOTIDE SEQUENCE [LARGE SCALE GENOMIC DNA]</scope>
    <source>
        <strain evidence="5 6">YC504</strain>
    </source>
</reference>